<dbReference type="GO" id="GO:0016787">
    <property type="term" value="F:hydrolase activity"/>
    <property type="evidence" value="ECO:0007669"/>
    <property type="project" value="UniProtKB-KW"/>
</dbReference>
<comment type="caution">
    <text evidence="2">The sequence shown here is derived from an EMBL/GenBank/DDBJ whole genome shotgun (WGS) entry which is preliminary data.</text>
</comment>
<sequence>MPVETPALTALVSCDGLGEYDWSDHAEEGPNYTLMAFTSTRNFMPPKPDLSFIGLDEFVNKHMVVKDCETKPSEEAPKELKENTDAPIIEDWVSDNEEEEVTHSKVIKKTVKPSVAKIEFVIPRQQEKTARKSVKQAEHPRQNSYRPRGNQRKWNNLMSQKLGISFEMFNKACFVCGSFDHLQNDCHYHQK</sequence>
<evidence type="ECO:0000256" key="1">
    <source>
        <dbReference type="SAM" id="MobiDB-lite"/>
    </source>
</evidence>
<dbReference type="EMBL" id="BKCJ010094097">
    <property type="protein sequence ID" value="GEX18637.1"/>
    <property type="molecule type" value="Genomic_DNA"/>
</dbReference>
<evidence type="ECO:0000313" key="2">
    <source>
        <dbReference type="EMBL" id="GEX18637.1"/>
    </source>
</evidence>
<reference evidence="2" key="1">
    <citation type="journal article" date="2019" name="Sci. Rep.">
        <title>Draft genome of Tanacetum cinerariifolium, the natural source of mosquito coil.</title>
        <authorList>
            <person name="Yamashiro T."/>
            <person name="Shiraishi A."/>
            <person name="Satake H."/>
            <person name="Nakayama K."/>
        </authorList>
    </citation>
    <scope>NUCLEOTIDE SEQUENCE</scope>
</reference>
<accession>A0A699H6H7</accession>
<keyword evidence="2" id="KW-0378">Hydrolase</keyword>
<dbReference type="AlphaFoldDB" id="A0A699H6H7"/>
<protein>
    <submittedName>
        <fullName evidence="2">Ubiquitin hydrolase</fullName>
    </submittedName>
</protein>
<proteinExistence type="predicted"/>
<feature type="compositionally biased region" description="Basic and acidic residues" evidence="1">
    <location>
        <begin position="126"/>
        <end position="141"/>
    </location>
</feature>
<organism evidence="2">
    <name type="scientific">Tanacetum cinerariifolium</name>
    <name type="common">Dalmatian daisy</name>
    <name type="synonym">Chrysanthemum cinerariifolium</name>
    <dbReference type="NCBI Taxonomy" id="118510"/>
    <lineage>
        <taxon>Eukaryota</taxon>
        <taxon>Viridiplantae</taxon>
        <taxon>Streptophyta</taxon>
        <taxon>Embryophyta</taxon>
        <taxon>Tracheophyta</taxon>
        <taxon>Spermatophyta</taxon>
        <taxon>Magnoliopsida</taxon>
        <taxon>eudicotyledons</taxon>
        <taxon>Gunneridae</taxon>
        <taxon>Pentapetalae</taxon>
        <taxon>asterids</taxon>
        <taxon>campanulids</taxon>
        <taxon>Asterales</taxon>
        <taxon>Asteraceae</taxon>
        <taxon>Asteroideae</taxon>
        <taxon>Anthemideae</taxon>
        <taxon>Anthemidinae</taxon>
        <taxon>Tanacetum</taxon>
    </lineage>
</organism>
<name>A0A699H6H7_TANCI</name>
<gene>
    <name evidence="2" type="ORF">Tci_290612</name>
</gene>
<feature type="region of interest" description="Disordered" evidence="1">
    <location>
        <begin position="126"/>
        <end position="154"/>
    </location>
</feature>